<dbReference type="AlphaFoldDB" id="A0A5B7GJJ1"/>
<dbReference type="EMBL" id="VSRR010014920">
    <property type="protein sequence ID" value="MPC57603.1"/>
    <property type="molecule type" value="Genomic_DNA"/>
</dbReference>
<proteinExistence type="predicted"/>
<reference evidence="2 3" key="1">
    <citation type="submission" date="2019-05" db="EMBL/GenBank/DDBJ databases">
        <title>Another draft genome of Portunus trituberculatus and its Hox gene families provides insights of decapod evolution.</title>
        <authorList>
            <person name="Jeong J.-H."/>
            <person name="Song I."/>
            <person name="Kim S."/>
            <person name="Choi T."/>
            <person name="Kim D."/>
            <person name="Ryu S."/>
            <person name="Kim W."/>
        </authorList>
    </citation>
    <scope>NUCLEOTIDE SEQUENCE [LARGE SCALE GENOMIC DNA]</scope>
    <source>
        <tissue evidence="2">Muscle</tissue>
    </source>
</reference>
<feature type="region of interest" description="Disordered" evidence="1">
    <location>
        <begin position="87"/>
        <end position="118"/>
    </location>
</feature>
<dbReference type="Proteomes" id="UP000324222">
    <property type="component" value="Unassembled WGS sequence"/>
</dbReference>
<protein>
    <submittedName>
        <fullName evidence="2">Uncharacterized protein</fullName>
    </submittedName>
</protein>
<sequence length="143" mass="15878">MSTSTPLKSIPPWKTHPGQASPPRPVAQHQVEAGSAPSALQSMQHRREVADMCDTYSIHGDDASRIHSFTTHTHSGSLREDLTLIPPQTPITENFTPPRHHRRPLALSPHGINKKKKKRGISHLTLMSPQTPIKEHLTPPDTH</sequence>
<evidence type="ECO:0000313" key="3">
    <source>
        <dbReference type="Proteomes" id="UP000324222"/>
    </source>
</evidence>
<comment type="caution">
    <text evidence="2">The sequence shown here is derived from an EMBL/GenBank/DDBJ whole genome shotgun (WGS) entry which is preliminary data.</text>
</comment>
<accession>A0A5B7GJJ1</accession>
<name>A0A5B7GJJ1_PORTR</name>
<feature type="compositionally biased region" description="Basic and acidic residues" evidence="1">
    <location>
        <begin position="133"/>
        <end position="143"/>
    </location>
</feature>
<evidence type="ECO:0000256" key="1">
    <source>
        <dbReference type="SAM" id="MobiDB-lite"/>
    </source>
</evidence>
<feature type="region of interest" description="Disordered" evidence="1">
    <location>
        <begin position="1"/>
        <end position="44"/>
    </location>
</feature>
<gene>
    <name evidence="2" type="ORF">E2C01_051587</name>
</gene>
<evidence type="ECO:0000313" key="2">
    <source>
        <dbReference type="EMBL" id="MPC57603.1"/>
    </source>
</evidence>
<organism evidence="2 3">
    <name type="scientific">Portunus trituberculatus</name>
    <name type="common">Swimming crab</name>
    <name type="synonym">Neptunus trituberculatus</name>
    <dbReference type="NCBI Taxonomy" id="210409"/>
    <lineage>
        <taxon>Eukaryota</taxon>
        <taxon>Metazoa</taxon>
        <taxon>Ecdysozoa</taxon>
        <taxon>Arthropoda</taxon>
        <taxon>Crustacea</taxon>
        <taxon>Multicrustacea</taxon>
        <taxon>Malacostraca</taxon>
        <taxon>Eumalacostraca</taxon>
        <taxon>Eucarida</taxon>
        <taxon>Decapoda</taxon>
        <taxon>Pleocyemata</taxon>
        <taxon>Brachyura</taxon>
        <taxon>Eubrachyura</taxon>
        <taxon>Portunoidea</taxon>
        <taxon>Portunidae</taxon>
        <taxon>Portuninae</taxon>
        <taxon>Portunus</taxon>
    </lineage>
</organism>
<keyword evidence="3" id="KW-1185">Reference proteome</keyword>
<feature type="region of interest" description="Disordered" evidence="1">
    <location>
        <begin position="124"/>
        <end position="143"/>
    </location>
</feature>